<name>A0A8H7NTA3_9APHY</name>
<proteinExistence type="predicted"/>
<gene>
    <name evidence="1" type="ORF">IEO21_10067</name>
</gene>
<sequence>MASVVRRLTYADEDAFKSYDSSSTVRFHPRQPAECSGVRLADARFTTAEKYLHKGLVAVDIDWLGSTIVLHLHSNSVRVSKARKRGRQFSPRSRRL</sequence>
<accession>A0A8H7NTA3</accession>
<reference evidence="1" key="1">
    <citation type="submission" date="2020-11" db="EMBL/GenBank/DDBJ databases">
        <authorList>
            <person name="Koelle M."/>
            <person name="Horta M.A.C."/>
            <person name="Nowrousian M."/>
            <person name="Ohm R.A."/>
            <person name="Benz P."/>
            <person name="Pilgard A."/>
        </authorList>
    </citation>
    <scope>NUCLEOTIDE SEQUENCE</scope>
    <source>
        <strain evidence="1">FPRL280</strain>
    </source>
</reference>
<evidence type="ECO:0000313" key="2">
    <source>
        <dbReference type="Proteomes" id="UP000639403"/>
    </source>
</evidence>
<dbReference type="AlphaFoldDB" id="A0A8H7NTA3"/>
<evidence type="ECO:0000313" key="1">
    <source>
        <dbReference type="EMBL" id="KAF9801654.1"/>
    </source>
</evidence>
<dbReference type="Proteomes" id="UP000639403">
    <property type="component" value="Unassembled WGS sequence"/>
</dbReference>
<organism evidence="1 2">
    <name type="scientific">Rhodonia placenta</name>
    <dbReference type="NCBI Taxonomy" id="104341"/>
    <lineage>
        <taxon>Eukaryota</taxon>
        <taxon>Fungi</taxon>
        <taxon>Dikarya</taxon>
        <taxon>Basidiomycota</taxon>
        <taxon>Agaricomycotina</taxon>
        <taxon>Agaricomycetes</taxon>
        <taxon>Polyporales</taxon>
        <taxon>Adustoporiaceae</taxon>
        <taxon>Rhodonia</taxon>
    </lineage>
</organism>
<protein>
    <submittedName>
        <fullName evidence="1">Uncharacterized protein</fullName>
    </submittedName>
</protein>
<comment type="caution">
    <text evidence="1">The sequence shown here is derived from an EMBL/GenBank/DDBJ whole genome shotgun (WGS) entry which is preliminary data.</text>
</comment>
<reference evidence="1" key="2">
    <citation type="journal article" name="Front. Microbiol.">
        <title>Degradative Capacity of Two Strains of Rhodonia placenta: From Phenotype to Genotype.</title>
        <authorList>
            <person name="Kolle M."/>
            <person name="Horta M.A.C."/>
            <person name="Nowrousian M."/>
            <person name="Ohm R.A."/>
            <person name="Benz J.P."/>
            <person name="Pilgard A."/>
        </authorList>
    </citation>
    <scope>NUCLEOTIDE SEQUENCE</scope>
    <source>
        <strain evidence="1">FPRL280</strain>
    </source>
</reference>
<dbReference type="EMBL" id="JADOXO010000642">
    <property type="protein sequence ID" value="KAF9801654.1"/>
    <property type="molecule type" value="Genomic_DNA"/>
</dbReference>